<dbReference type="PANTHER" id="PTHR11712:SF336">
    <property type="entry name" value="3-OXOACYL-[ACYL-CARRIER-PROTEIN] SYNTHASE, MITOCHONDRIAL"/>
    <property type="match status" value="1"/>
</dbReference>
<comment type="catalytic activity">
    <reaction evidence="12 14">
        <text>(9Z)-hexadecenoyl-[ACP] + malonyl-[ACP] + H(+) = 3-oxo-(11Z)-octadecenoyl-[ACP] + holo-[ACP] + CO2</text>
        <dbReference type="Rhea" id="RHEA:55040"/>
        <dbReference type="Rhea" id="RHEA-COMP:9623"/>
        <dbReference type="Rhea" id="RHEA-COMP:9685"/>
        <dbReference type="Rhea" id="RHEA-COMP:10800"/>
        <dbReference type="Rhea" id="RHEA-COMP:14074"/>
        <dbReference type="ChEBI" id="CHEBI:15378"/>
        <dbReference type="ChEBI" id="CHEBI:16526"/>
        <dbReference type="ChEBI" id="CHEBI:64479"/>
        <dbReference type="ChEBI" id="CHEBI:78449"/>
        <dbReference type="ChEBI" id="CHEBI:83989"/>
        <dbReference type="ChEBI" id="CHEBI:138538"/>
        <dbReference type="EC" id="2.3.1.179"/>
    </reaction>
</comment>
<dbReference type="NCBIfam" id="NF004970">
    <property type="entry name" value="PRK06333.1"/>
    <property type="match status" value="1"/>
</dbReference>
<dbReference type="InterPro" id="IPR014030">
    <property type="entry name" value="Ketoacyl_synth_N"/>
</dbReference>
<dbReference type="Pfam" id="PF00109">
    <property type="entry name" value="ketoacyl-synt"/>
    <property type="match status" value="1"/>
</dbReference>
<evidence type="ECO:0000256" key="4">
    <source>
        <dbReference type="ARBA" id="ARBA00014657"/>
    </source>
</evidence>
<evidence type="ECO:0000256" key="5">
    <source>
        <dbReference type="ARBA" id="ARBA00022516"/>
    </source>
</evidence>
<dbReference type="Proteomes" id="UP001500782">
    <property type="component" value="Unassembled WGS sequence"/>
</dbReference>
<dbReference type="InterPro" id="IPR020841">
    <property type="entry name" value="PKS_Beta-ketoAc_synthase_dom"/>
</dbReference>
<dbReference type="RefSeq" id="WP_343795453.1">
    <property type="nucleotide sequence ID" value="NZ_BAAADJ010000002.1"/>
</dbReference>
<accession>A0ABN0VQF4</accession>
<evidence type="ECO:0000256" key="10">
    <source>
        <dbReference type="ARBA" id="ARBA00023315"/>
    </source>
</evidence>
<reference evidence="17 18" key="1">
    <citation type="journal article" date="2019" name="Int. J. Syst. Evol. Microbiol.">
        <title>The Global Catalogue of Microorganisms (GCM) 10K type strain sequencing project: providing services to taxonomists for standard genome sequencing and annotation.</title>
        <authorList>
            <consortium name="The Broad Institute Genomics Platform"/>
            <consortium name="The Broad Institute Genome Sequencing Center for Infectious Disease"/>
            <person name="Wu L."/>
            <person name="Ma J."/>
        </authorList>
    </citation>
    <scope>NUCLEOTIDE SEQUENCE [LARGE SCALE GENOMIC DNA]</scope>
    <source>
        <strain evidence="17 18">JCM 9731</strain>
    </source>
</reference>
<keyword evidence="18" id="KW-1185">Reference proteome</keyword>
<evidence type="ECO:0000313" key="18">
    <source>
        <dbReference type="Proteomes" id="UP001500782"/>
    </source>
</evidence>
<evidence type="ECO:0000256" key="2">
    <source>
        <dbReference type="ARBA" id="ARBA00008467"/>
    </source>
</evidence>
<feature type="domain" description="Ketosynthase family 3 (KS3)" evidence="16">
    <location>
        <begin position="3"/>
        <end position="410"/>
    </location>
</feature>
<evidence type="ECO:0000256" key="12">
    <source>
        <dbReference type="ARBA" id="ARBA00047318"/>
    </source>
</evidence>
<keyword evidence="9 14" id="KW-0275">Fatty acid biosynthesis</keyword>
<dbReference type="SMART" id="SM00825">
    <property type="entry name" value="PKS_KS"/>
    <property type="match status" value="1"/>
</dbReference>
<evidence type="ECO:0000256" key="14">
    <source>
        <dbReference type="PIRNR" id="PIRNR000447"/>
    </source>
</evidence>
<evidence type="ECO:0000259" key="16">
    <source>
        <dbReference type="PROSITE" id="PS52004"/>
    </source>
</evidence>
<keyword evidence="10 14" id="KW-0012">Acyltransferase</keyword>
<dbReference type="InterPro" id="IPR014031">
    <property type="entry name" value="Ketoacyl_synth_C"/>
</dbReference>
<dbReference type="NCBIfam" id="NF005589">
    <property type="entry name" value="PRK07314.1"/>
    <property type="match status" value="1"/>
</dbReference>
<sequence>MTKKRVVITGVGAVTPLGNDVPTTWNAIVEGKSGIGPLTRVNAEDFPAKVAAEIKDFDPEKYMHRKEVRKMDKFAQYALAASLMAVEDSGLKITDENATRVGVWIGSGIGGMETFENQFETLLNRGPRRVSPFMIPMMIPDMASGQVSIFLGAKGINSCTVTACASGTNSIGDAFKAIQRGDADAMVTGGAEAPITRMAVAGFCANTALSTNPDPNSASRPFDQNRDGFVIGEGAGIVVLEELEHALRRGATIYAEVVGYGATGDAHHITAPAPEGEGGARAMKIALEDGGLSPEDVGYVNAHGTSTDYNDKFETMAIKEVFGEHAYKLAVSSTKSMTGHLLGAAGGIEAIFTALAIKNGVLPPTINYETPDPECDLDYVPNEARHTELKAAISNSLGFGGHNATLAFRKYE</sequence>
<gene>
    <name evidence="17" type="primary">fabF</name>
    <name evidence="17" type="ORF">GCM10008967_01530</name>
</gene>
<evidence type="ECO:0000256" key="7">
    <source>
        <dbReference type="ARBA" id="ARBA00022832"/>
    </source>
</evidence>
<evidence type="ECO:0000256" key="3">
    <source>
        <dbReference type="ARBA" id="ARBA00012356"/>
    </source>
</evidence>
<dbReference type="NCBIfam" id="TIGR03150">
    <property type="entry name" value="fabF"/>
    <property type="match status" value="1"/>
</dbReference>
<evidence type="ECO:0000256" key="8">
    <source>
        <dbReference type="ARBA" id="ARBA00023098"/>
    </source>
</evidence>
<dbReference type="PANTHER" id="PTHR11712">
    <property type="entry name" value="POLYKETIDE SYNTHASE-RELATED"/>
    <property type="match status" value="1"/>
</dbReference>
<dbReference type="EC" id="2.3.1.179" evidence="3 14"/>
<dbReference type="InterPro" id="IPR017568">
    <property type="entry name" value="3-oxoacyl-ACP_synth-2"/>
</dbReference>
<comment type="catalytic activity">
    <reaction evidence="13 14">
        <text>a fatty acyl-[ACP] + malonyl-[ACP] + H(+) = a 3-oxoacyl-[ACP] + holo-[ACP] + CO2</text>
        <dbReference type="Rhea" id="RHEA:22836"/>
        <dbReference type="Rhea" id="RHEA-COMP:9623"/>
        <dbReference type="Rhea" id="RHEA-COMP:9685"/>
        <dbReference type="Rhea" id="RHEA-COMP:9916"/>
        <dbReference type="Rhea" id="RHEA-COMP:14125"/>
        <dbReference type="ChEBI" id="CHEBI:15378"/>
        <dbReference type="ChEBI" id="CHEBI:16526"/>
        <dbReference type="ChEBI" id="CHEBI:64479"/>
        <dbReference type="ChEBI" id="CHEBI:78449"/>
        <dbReference type="ChEBI" id="CHEBI:78776"/>
        <dbReference type="ChEBI" id="CHEBI:138651"/>
    </reaction>
</comment>
<dbReference type="InterPro" id="IPR000794">
    <property type="entry name" value="Beta-ketoacyl_synthase"/>
</dbReference>
<evidence type="ECO:0000256" key="9">
    <source>
        <dbReference type="ARBA" id="ARBA00023160"/>
    </source>
</evidence>
<keyword evidence="5 14" id="KW-0444">Lipid biosynthesis</keyword>
<dbReference type="InterPro" id="IPR018201">
    <property type="entry name" value="Ketoacyl_synth_AS"/>
</dbReference>
<keyword evidence="8" id="KW-0443">Lipid metabolism</keyword>
<dbReference type="PROSITE" id="PS52004">
    <property type="entry name" value="KS3_2"/>
    <property type="match status" value="1"/>
</dbReference>
<dbReference type="PROSITE" id="PS00606">
    <property type="entry name" value="KS3_1"/>
    <property type="match status" value="1"/>
</dbReference>
<keyword evidence="7" id="KW-0276">Fatty acid metabolism</keyword>
<name>A0ABN0VQF4_9BACI</name>
<evidence type="ECO:0000256" key="6">
    <source>
        <dbReference type="ARBA" id="ARBA00022679"/>
    </source>
</evidence>
<evidence type="ECO:0000256" key="11">
    <source>
        <dbReference type="ARBA" id="ARBA00024006"/>
    </source>
</evidence>
<dbReference type="EMBL" id="BAAADJ010000002">
    <property type="protein sequence ID" value="GAA0314707.1"/>
    <property type="molecule type" value="Genomic_DNA"/>
</dbReference>
<proteinExistence type="inferred from homology"/>
<evidence type="ECO:0000256" key="15">
    <source>
        <dbReference type="RuleBase" id="RU003694"/>
    </source>
</evidence>
<dbReference type="PIRSF" id="PIRSF000447">
    <property type="entry name" value="KAS_II"/>
    <property type="match status" value="1"/>
</dbReference>
<dbReference type="CDD" id="cd00834">
    <property type="entry name" value="KAS_I_II"/>
    <property type="match status" value="1"/>
</dbReference>
<dbReference type="InterPro" id="IPR016039">
    <property type="entry name" value="Thiolase-like"/>
</dbReference>
<comment type="function">
    <text evidence="11 14">Involved in the type II fatty acid elongation cycle. Catalyzes the elongation of a wide range of acyl-ACP by the addition of two carbons from malonyl-ACP to an acyl acceptor. Can efficiently catalyze the conversion of palmitoleoyl-ACP (cis-hexadec-9-enoyl-ACP) to cis-vaccenoyl-ACP (cis-octadec-11-enoyl-ACP), an essential step in the thermal regulation of fatty acid composition.</text>
</comment>
<organism evidence="17 18">
    <name type="scientific">Bacillus carboniphilus</name>
    <dbReference type="NCBI Taxonomy" id="86663"/>
    <lineage>
        <taxon>Bacteria</taxon>
        <taxon>Bacillati</taxon>
        <taxon>Bacillota</taxon>
        <taxon>Bacilli</taxon>
        <taxon>Bacillales</taxon>
        <taxon>Bacillaceae</taxon>
        <taxon>Bacillus</taxon>
    </lineage>
</organism>
<dbReference type="Pfam" id="PF02801">
    <property type="entry name" value="Ketoacyl-synt_C"/>
    <property type="match status" value="1"/>
</dbReference>
<evidence type="ECO:0000256" key="13">
    <source>
        <dbReference type="ARBA" id="ARBA00047659"/>
    </source>
</evidence>
<comment type="caution">
    <text evidence="17">The sequence shown here is derived from an EMBL/GenBank/DDBJ whole genome shotgun (WGS) entry which is preliminary data.</text>
</comment>
<comment type="pathway">
    <text evidence="1 14">Lipid metabolism; fatty acid biosynthesis.</text>
</comment>
<keyword evidence="6 14" id="KW-0808">Transferase</keyword>
<dbReference type="Gene3D" id="3.40.47.10">
    <property type="match status" value="1"/>
</dbReference>
<evidence type="ECO:0000256" key="1">
    <source>
        <dbReference type="ARBA" id="ARBA00005194"/>
    </source>
</evidence>
<dbReference type="SUPFAM" id="SSF53901">
    <property type="entry name" value="Thiolase-like"/>
    <property type="match status" value="2"/>
</dbReference>
<protein>
    <recommendedName>
        <fullName evidence="4 14">3-oxoacyl-[acyl-carrier-protein] synthase 2</fullName>
        <ecNumber evidence="3 14">2.3.1.179</ecNumber>
    </recommendedName>
</protein>
<comment type="similarity">
    <text evidence="2 14 15">Belongs to the thiolase-like superfamily. Beta-ketoacyl-ACP synthases family.</text>
</comment>
<evidence type="ECO:0000313" key="17">
    <source>
        <dbReference type="EMBL" id="GAA0314707.1"/>
    </source>
</evidence>